<dbReference type="RefSeq" id="WP_024901909.1">
    <property type="nucleotide sequence ID" value="NZ_CADFGU010000019.1"/>
</dbReference>
<dbReference type="SUPFAM" id="SSF52833">
    <property type="entry name" value="Thioredoxin-like"/>
    <property type="match status" value="1"/>
</dbReference>
<dbReference type="Pfam" id="PF01323">
    <property type="entry name" value="DSBA"/>
    <property type="match status" value="1"/>
</dbReference>
<accession>A0A0F5JVU2</accession>
<evidence type="ECO:0000259" key="1">
    <source>
        <dbReference type="Pfam" id="PF01323"/>
    </source>
</evidence>
<dbReference type="PANTHER" id="PTHR13887:SF41">
    <property type="entry name" value="THIOREDOXIN SUPERFAMILY PROTEIN"/>
    <property type="match status" value="1"/>
</dbReference>
<name>A0A0F5JVU2_9BURK</name>
<dbReference type="OrthoDB" id="9799122at2"/>
<keyword evidence="3" id="KW-1185">Reference proteome</keyword>
<dbReference type="CDD" id="cd03024">
    <property type="entry name" value="DsbA_FrnE"/>
    <property type="match status" value="1"/>
</dbReference>
<dbReference type="PATRIC" id="fig|28092.6.peg.5033"/>
<proteinExistence type="predicted"/>
<gene>
    <name evidence="2" type="ORF">WM40_21375</name>
</gene>
<feature type="domain" description="DSBA-like thioredoxin" evidence="1">
    <location>
        <begin position="9"/>
        <end position="181"/>
    </location>
</feature>
<dbReference type="AlphaFoldDB" id="A0A0F5JVU2"/>
<dbReference type="STRING" id="28092.WM40_21375"/>
<dbReference type="Gene3D" id="3.40.30.10">
    <property type="entry name" value="Glutaredoxin"/>
    <property type="match status" value="1"/>
</dbReference>
<protein>
    <submittedName>
        <fullName evidence="2">DSBA oxidoreductase</fullName>
    </submittedName>
</protein>
<dbReference type="InterPro" id="IPR001853">
    <property type="entry name" value="DSBA-like_thioredoxin_dom"/>
</dbReference>
<dbReference type="GO" id="GO:0016491">
    <property type="term" value="F:oxidoreductase activity"/>
    <property type="evidence" value="ECO:0007669"/>
    <property type="project" value="InterPro"/>
</dbReference>
<evidence type="ECO:0000313" key="3">
    <source>
        <dbReference type="Proteomes" id="UP000033618"/>
    </source>
</evidence>
<dbReference type="PANTHER" id="PTHR13887">
    <property type="entry name" value="GLUTATHIONE S-TRANSFERASE KAPPA"/>
    <property type="match status" value="1"/>
</dbReference>
<dbReference type="EMBL" id="LAQU01000032">
    <property type="protein sequence ID" value="KKB61785.1"/>
    <property type="molecule type" value="Genomic_DNA"/>
</dbReference>
<organism evidence="2 3">
    <name type="scientific">Robbsia andropogonis</name>
    <dbReference type="NCBI Taxonomy" id="28092"/>
    <lineage>
        <taxon>Bacteria</taxon>
        <taxon>Pseudomonadati</taxon>
        <taxon>Pseudomonadota</taxon>
        <taxon>Betaproteobacteria</taxon>
        <taxon>Burkholderiales</taxon>
        <taxon>Burkholderiaceae</taxon>
        <taxon>Robbsia</taxon>
    </lineage>
</organism>
<evidence type="ECO:0000313" key="2">
    <source>
        <dbReference type="EMBL" id="KKB61785.1"/>
    </source>
</evidence>
<dbReference type="InterPro" id="IPR036249">
    <property type="entry name" value="Thioredoxin-like_sf"/>
</dbReference>
<sequence length="218" mass="24205">MASGATLYLDIWSDYVCPFCYLELPVLHQFRDAYGDAVELRWHAFELRPEPVALPEPDDESLVESWERNIYPMSAERGLTIRMPAVRPRSRKALEAARFALEAGAFDAMHMALFKAFFEDGLDIGDVDILIDIGSTVGLDPEALDEALREDRFASAVQEDEDFAKQLGISSVPFIVLSRDPAVGEETPPPPIALRGAAPIAHFEAAVQRLFPDGFPEL</sequence>
<reference evidence="2 3" key="1">
    <citation type="submission" date="2015-03" db="EMBL/GenBank/DDBJ databases">
        <title>Draft Genome Sequence of Burkholderia andropogonis type strain ICMP2807, isolated from Sorghum bicolor.</title>
        <authorList>
            <person name="Lopes-Santos L."/>
            <person name="Castro D.B."/>
            <person name="Ottoboni L.M."/>
            <person name="Park D."/>
            <person name="Weirc B.S."/>
            <person name="Destefano S.A."/>
        </authorList>
    </citation>
    <scope>NUCLEOTIDE SEQUENCE [LARGE SCALE GENOMIC DNA]</scope>
    <source>
        <strain evidence="2 3">ICMP2807</strain>
    </source>
</reference>
<dbReference type="Proteomes" id="UP000033618">
    <property type="component" value="Unassembled WGS sequence"/>
</dbReference>
<comment type="caution">
    <text evidence="2">The sequence shown here is derived from an EMBL/GenBank/DDBJ whole genome shotgun (WGS) entry which is preliminary data.</text>
</comment>